<protein>
    <recommendedName>
        <fullName evidence="2">TIR domain-containing protein</fullName>
    </recommendedName>
</protein>
<dbReference type="InterPro" id="IPR000157">
    <property type="entry name" value="TIR_dom"/>
</dbReference>
<feature type="domain" description="TIR" evidence="2">
    <location>
        <begin position="18"/>
        <end position="183"/>
    </location>
</feature>
<comment type="caution">
    <text evidence="3">The sequence shown here is derived from an EMBL/GenBank/DDBJ whole genome shotgun (WGS) entry which is preliminary data.</text>
</comment>
<keyword evidence="1" id="KW-0520">NAD</keyword>
<dbReference type="InterPro" id="IPR044974">
    <property type="entry name" value="Disease_R_plants"/>
</dbReference>
<dbReference type="EMBL" id="JRKL02002596">
    <property type="protein sequence ID" value="KAF3958287.1"/>
    <property type="molecule type" value="Genomic_DNA"/>
</dbReference>
<dbReference type="SUPFAM" id="SSF52200">
    <property type="entry name" value="Toll/Interleukin receptor TIR domain"/>
    <property type="match status" value="1"/>
</dbReference>
<accession>A0A8J4VHT7</accession>
<dbReference type="SMART" id="SM00255">
    <property type="entry name" value="TIR"/>
    <property type="match status" value="1"/>
</dbReference>
<evidence type="ECO:0000313" key="3">
    <source>
        <dbReference type="EMBL" id="KAF3958287.1"/>
    </source>
</evidence>
<gene>
    <name evidence="3" type="ORF">CMV_016796</name>
</gene>
<keyword evidence="4" id="KW-1185">Reference proteome</keyword>
<reference evidence="3" key="1">
    <citation type="submission" date="2020-03" db="EMBL/GenBank/DDBJ databases">
        <title>Castanea mollissima Vanexum genome sequencing.</title>
        <authorList>
            <person name="Staton M."/>
        </authorList>
    </citation>
    <scope>NUCLEOTIDE SEQUENCE</scope>
    <source>
        <tissue evidence="3">Leaf</tissue>
    </source>
</reference>
<evidence type="ECO:0000259" key="2">
    <source>
        <dbReference type="PROSITE" id="PS50104"/>
    </source>
</evidence>
<dbReference type="PANTHER" id="PTHR11017">
    <property type="entry name" value="LEUCINE-RICH REPEAT-CONTAINING PROTEIN"/>
    <property type="match status" value="1"/>
</dbReference>
<sequence length="385" mass="44505">MAFPINKGDSSSSITHQYRYDVFVSFRGEDTRNNFTSILIGILSHHGINIFLDNEHLRGEEISDKLFKVIESSRISIIVFSKNYAFSTWCLKELVKILECKTKDQQIVLPIFYKVDPSEVRNQKGKFGEALTKHETKFKDKMEVQKWRIALHEAGDIGGWHCKKDHPQFTLIKEVFEKHKRLLCYDDASELSDKGLEEVEGITLCFPQPRNMQIDFGRMKKLKYLIVRNLICEDVKYLPNELRLIDWNEFPLPSLPATVNLQKLVALRVPGSHIKLDEHFERCRLPALKYMDFIEVTGCKSLDSQSSRRLLRQFAEKVGLPRNIGTEEQNRESAWTDMPIGVPEIQHQCHPTNTIPTPISSMAQPFLNEDADFNPSPPLKKMRTS</sequence>
<dbReference type="AlphaFoldDB" id="A0A8J4VHT7"/>
<dbReference type="FunFam" id="3.40.50.10140:FF:000007">
    <property type="entry name" value="Disease resistance protein (TIR-NBS-LRR class)"/>
    <property type="match status" value="1"/>
</dbReference>
<dbReference type="Proteomes" id="UP000737018">
    <property type="component" value="Unassembled WGS sequence"/>
</dbReference>
<dbReference type="OrthoDB" id="1669684at2759"/>
<dbReference type="GO" id="GO:0006952">
    <property type="term" value="P:defense response"/>
    <property type="evidence" value="ECO:0007669"/>
    <property type="project" value="InterPro"/>
</dbReference>
<evidence type="ECO:0000313" key="4">
    <source>
        <dbReference type="Proteomes" id="UP000737018"/>
    </source>
</evidence>
<organism evidence="3 4">
    <name type="scientific">Castanea mollissima</name>
    <name type="common">Chinese chestnut</name>
    <dbReference type="NCBI Taxonomy" id="60419"/>
    <lineage>
        <taxon>Eukaryota</taxon>
        <taxon>Viridiplantae</taxon>
        <taxon>Streptophyta</taxon>
        <taxon>Embryophyta</taxon>
        <taxon>Tracheophyta</taxon>
        <taxon>Spermatophyta</taxon>
        <taxon>Magnoliopsida</taxon>
        <taxon>eudicotyledons</taxon>
        <taxon>Gunneridae</taxon>
        <taxon>Pentapetalae</taxon>
        <taxon>rosids</taxon>
        <taxon>fabids</taxon>
        <taxon>Fagales</taxon>
        <taxon>Fagaceae</taxon>
        <taxon>Castanea</taxon>
    </lineage>
</organism>
<dbReference type="InterPro" id="IPR035897">
    <property type="entry name" value="Toll_tir_struct_dom_sf"/>
</dbReference>
<dbReference type="GO" id="GO:0007165">
    <property type="term" value="P:signal transduction"/>
    <property type="evidence" value="ECO:0007669"/>
    <property type="project" value="InterPro"/>
</dbReference>
<dbReference type="Gene3D" id="3.40.50.10140">
    <property type="entry name" value="Toll/interleukin-1 receptor homology (TIR) domain"/>
    <property type="match status" value="1"/>
</dbReference>
<dbReference type="Pfam" id="PF01582">
    <property type="entry name" value="TIR"/>
    <property type="match status" value="1"/>
</dbReference>
<name>A0A8J4VHT7_9ROSI</name>
<dbReference type="PROSITE" id="PS50104">
    <property type="entry name" value="TIR"/>
    <property type="match status" value="1"/>
</dbReference>
<proteinExistence type="predicted"/>
<dbReference type="PANTHER" id="PTHR11017:SF570">
    <property type="entry name" value="DISEASE RESISTANCE PROTEIN (TIR-NBS CLASS)-RELATED"/>
    <property type="match status" value="1"/>
</dbReference>
<evidence type="ECO:0000256" key="1">
    <source>
        <dbReference type="ARBA" id="ARBA00023027"/>
    </source>
</evidence>